<reference evidence="15 16" key="1">
    <citation type="submission" date="2018-12" db="EMBL/GenBank/DDBJ databases">
        <authorList>
            <consortium name="Pathogen Informatics"/>
        </authorList>
    </citation>
    <scope>NUCLEOTIDE SEQUENCE [LARGE SCALE GENOMIC DNA]</scope>
    <source>
        <strain evidence="15 16">NCTC10047</strain>
    </source>
</reference>
<evidence type="ECO:0000256" key="6">
    <source>
        <dbReference type="ARBA" id="ARBA00022692"/>
    </source>
</evidence>
<evidence type="ECO:0000313" key="16">
    <source>
        <dbReference type="Proteomes" id="UP000275676"/>
    </source>
</evidence>
<dbReference type="GO" id="GO:0005886">
    <property type="term" value="C:plasma membrane"/>
    <property type="evidence" value="ECO:0007669"/>
    <property type="project" value="UniProtKB-SubCell"/>
</dbReference>
<dbReference type="FunFam" id="1.20.5.480:FF:000001">
    <property type="entry name" value="Formate dehydrogenase iron-sulfur subunit"/>
    <property type="match status" value="1"/>
</dbReference>
<dbReference type="Gene3D" id="1.20.5.480">
    <property type="entry name" value="Single helix bin"/>
    <property type="match status" value="1"/>
</dbReference>
<keyword evidence="10" id="KW-1133">Transmembrane helix</keyword>
<keyword evidence="3" id="KW-0813">Transport</keyword>
<feature type="domain" description="Formate dehydrogenase transmembrane" evidence="14">
    <location>
        <begin position="71"/>
        <end position="113"/>
    </location>
</feature>
<dbReference type="Proteomes" id="UP000275676">
    <property type="component" value="Chromosome"/>
</dbReference>
<gene>
    <name evidence="15" type="primary">fdoH_2</name>
    <name evidence="15" type="ORF">NCTC10047_05689</name>
</gene>
<evidence type="ECO:0000256" key="2">
    <source>
        <dbReference type="ARBA" id="ARBA00004162"/>
    </source>
</evidence>
<dbReference type="PANTHER" id="PTHR43545:SF7">
    <property type="entry name" value="FORMATE DEHYDROGENASE-O IRON-SULFUR SUBUNIT"/>
    <property type="match status" value="1"/>
</dbReference>
<evidence type="ECO:0000256" key="13">
    <source>
        <dbReference type="ARBA" id="ARBA00023136"/>
    </source>
</evidence>
<dbReference type="SUPFAM" id="SSF54862">
    <property type="entry name" value="4Fe-4S ferredoxins"/>
    <property type="match status" value="1"/>
</dbReference>
<keyword evidence="7" id="KW-0479">Metal-binding</keyword>
<keyword evidence="5" id="KW-0004">4Fe-4S</keyword>
<dbReference type="GO" id="GO:0051539">
    <property type="term" value="F:4 iron, 4 sulfur cluster binding"/>
    <property type="evidence" value="ECO:0007669"/>
    <property type="project" value="UniProtKB-KW"/>
</dbReference>
<keyword evidence="13" id="KW-0472">Membrane</keyword>
<dbReference type="GO" id="GO:0015944">
    <property type="term" value="P:formate oxidation"/>
    <property type="evidence" value="ECO:0007669"/>
    <property type="project" value="UniProtKB-ARBA"/>
</dbReference>
<evidence type="ECO:0000256" key="9">
    <source>
        <dbReference type="ARBA" id="ARBA00022982"/>
    </source>
</evidence>
<organism evidence="15 16">
    <name type="scientific">Salmonella enterica subsp. arizonae</name>
    <dbReference type="NCBI Taxonomy" id="59203"/>
    <lineage>
        <taxon>Bacteria</taxon>
        <taxon>Pseudomonadati</taxon>
        <taxon>Pseudomonadota</taxon>
        <taxon>Gammaproteobacteria</taxon>
        <taxon>Enterobacterales</taxon>
        <taxon>Enterobacteriaceae</taxon>
        <taxon>Salmonella</taxon>
    </lineage>
</organism>
<dbReference type="Gene3D" id="3.30.70.20">
    <property type="match status" value="1"/>
</dbReference>
<dbReference type="InterPro" id="IPR038384">
    <property type="entry name" value="Formate_DH_C_sf"/>
</dbReference>
<evidence type="ECO:0000256" key="1">
    <source>
        <dbReference type="ARBA" id="ARBA00001966"/>
    </source>
</evidence>
<sequence length="125" mass="13816">MKTCPTGAIHFGSKEDMKTLAGERVAELKTRGYDNAGLYDPAGVGGTHVMYVLHHADKPNLYHGLPENPEISETVKFWKGVWKPLAAFGFAATFAASVFHYVGVGPNRAEEEDDNLHEEKDEVRK</sequence>
<evidence type="ECO:0000256" key="8">
    <source>
        <dbReference type="ARBA" id="ARBA00022737"/>
    </source>
</evidence>
<name>A0A3S4IFJ1_SALER</name>
<evidence type="ECO:0000256" key="4">
    <source>
        <dbReference type="ARBA" id="ARBA00022475"/>
    </source>
</evidence>
<keyword evidence="11" id="KW-0408">Iron</keyword>
<dbReference type="Pfam" id="PF09163">
    <property type="entry name" value="Form-deh_trans"/>
    <property type="match status" value="1"/>
</dbReference>
<evidence type="ECO:0000313" key="15">
    <source>
        <dbReference type="EMBL" id="VEA79671.1"/>
    </source>
</evidence>
<keyword evidence="6" id="KW-0812">Transmembrane</keyword>
<keyword evidence="4" id="KW-1003">Cell membrane</keyword>
<dbReference type="GO" id="GO:0036397">
    <property type="term" value="F:formate dehydrogenase (quinone) activity"/>
    <property type="evidence" value="ECO:0007669"/>
    <property type="project" value="UniProtKB-ARBA"/>
</dbReference>
<evidence type="ECO:0000256" key="5">
    <source>
        <dbReference type="ARBA" id="ARBA00022485"/>
    </source>
</evidence>
<evidence type="ECO:0000256" key="7">
    <source>
        <dbReference type="ARBA" id="ARBA00022723"/>
    </source>
</evidence>
<dbReference type="SUPFAM" id="SSF81597">
    <property type="entry name" value="Iron-sulfur subunit of formate dehydrogenase N, transmembrane anchor"/>
    <property type="match status" value="1"/>
</dbReference>
<evidence type="ECO:0000259" key="14">
    <source>
        <dbReference type="Pfam" id="PF09163"/>
    </source>
</evidence>
<proteinExistence type="predicted"/>
<keyword evidence="8" id="KW-0677">Repeat</keyword>
<evidence type="ECO:0000256" key="12">
    <source>
        <dbReference type="ARBA" id="ARBA00023014"/>
    </source>
</evidence>
<dbReference type="GO" id="GO:0046872">
    <property type="term" value="F:metal ion binding"/>
    <property type="evidence" value="ECO:0007669"/>
    <property type="project" value="UniProtKB-KW"/>
</dbReference>
<protein>
    <submittedName>
        <fullName evidence="15">Formate dehydrogenase-O subunit beta</fullName>
    </submittedName>
</protein>
<keyword evidence="12" id="KW-0411">Iron-sulfur</keyword>
<accession>A0A3S4IFJ1</accession>
<evidence type="ECO:0000256" key="11">
    <source>
        <dbReference type="ARBA" id="ARBA00023004"/>
    </source>
</evidence>
<comment type="cofactor">
    <cofactor evidence="1">
        <name>[4Fe-4S] cluster</name>
        <dbReference type="ChEBI" id="CHEBI:49883"/>
    </cofactor>
</comment>
<dbReference type="InterPro" id="IPR015246">
    <property type="entry name" value="Formate_DH_TM"/>
</dbReference>
<evidence type="ECO:0000256" key="10">
    <source>
        <dbReference type="ARBA" id="ARBA00022989"/>
    </source>
</evidence>
<keyword evidence="9" id="KW-0249">Electron transport</keyword>
<comment type="subcellular location">
    <subcellularLocation>
        <location evidence="2">Cell membrane</location>
        <topology evidence="2">Single-pass membrane protein</topology>
    </subcellularLocation>
</comment>
<dbReference type="GO" id="GO:0009326">
    <property type="term" value="C:formate dehydrogenase complex"/>
    <property type="evidence" value="ECO:0007669"/>
    <property type="project" value="UniProtKB-ARBA"/>
</dbReference>
<evidence type="ECO:0000256" key="3">
    <source>
        <dbReference type="ARBA" id="ARBA00022448"/>
    </source>
</evidence>
<dbReference type="EMBL" id="LR134156">
    <property type="protein sequence ID" value="VEA79671.1"/>
    <property type="molecule type" value="Genomic_DNA"/>
</dbReference>
<dbReference type="InterPro" id="IPR051555">
    <property type="entry name" value="FDH_Electron_Transfer_Unit"/>
</dbReference>
<dbReference type="GO" id="GO:0009061">
    <property type="term" value="P:anaerobic respiration"/>
    <property type="evidence" value="ECO:0007669"/>
    <property type="project" value="UniProtKB-ARBA"/>
</dbReference>
<dbReference type="AlphaFoldDB" id="A0A3S4IFJ1"/>
<dbReference type="PANTHER" id="PTHR43545">
    <property type="entry name" value="FORMATE DEHYDROGENASE, NITRATE-INDUCIBLE, IRON-SULFUR SUBUNIT"/>
    <property type="match status" value="1"/>
</dbReference>